<sequence>MRKNGVLSDFEFCMIVGARWATLSILETADLMEFLHTTISRVYKGWSEEEKISCDQQFSEQKCIVNAKDQRRMARLVRAD</sequence>
<organism evidence="1 2">
    <name type="scientific">Channa striata</name>
    <name type="common">Snakehead murrel</name>
    <name type="synonym">Ophicephalus striatus</name>
    <dbReference type="NCBI Taxonomy" id="64152"/>
    <lineage>
        <taxon>Eukaryota</taxon>
        <taxon>Metazoa</taxon>
        <taxon>Chordata</taxon>
        <taxon>Craniata</taxon>
        <taxon>Vertebrata</taxon>
        <taxon>Euteleostomi</taxon>
        <taxon>Actinopterygii</taxon>
        <taxon>Neopterygii</taxon>
        <taxon>Teleostei</taxon>
        <taxon>Neoteleostei</taxon>
        <taxon>Acanthomorphata</taxon>
        <taxon>Anabantaria</taxon>
        <taxon>Anabantiformes</taxon>
        <taxon>Channoidei</taxon>
        <taxon>Channidae</taxon>
        <taxon>Channa</taxon>
    </lineage>
</organism>
<keyword evidence="2" id="KW-1185">Reference proteome</keyword>
<gene>
    <name evidence="1" type="ORF">Q5P01_005009</name>
</gene>
<accession>A0AA88NC48</accession>
<dbReference type="EMBL" id="JAUPFM010000003">
    <property type="protein sequence ID" value="KAK2856274.1"/>
    <property type="molecule type" value="Genomic_DNA"/>
</dbReference>
<dbReference type="Proteomes" id="UP001187415">
    <property type="component" value="Unassembled WGS sequence"/>
</dbReference>
<evidence type="ECO:0000313" key="2">
    <source>
        <dbReference type="Proteomes" id="UP001187415"/>
    </source>
</evidence>
<proteinExistence type="predicted"/>
<name>A0AA88NC48_CHASR</name>
<evidence type="ECO:0000313" key="1">
    <source>
        <dbReference type="EMBL" id="KAK2856274.1"/>
    </source>
</evidence>
<dbReference type="AlphaFoldDB" id="A0AA88NC48"/>
<protein>
    <submittedName>
        <fullName evidence="1">Uncharacterized protein</fullName>
    </submittedName>
</protein>
<reference evidence="1" key="1">
    <citation type="submission" date="2023-07" db="EMBL/GenBank/DDBJ databases">
        <title>Chromosome-level Genome Assembly of Striped Snakehead (Channa striata).</title>
        <authorList>
            <person name="Liu H."/>
        </authorList>
    </citation>
    <scope>NUCLEOTIDE SEQUENCE</scope>
    <source>
        <strain evidence="1">Gz</strain>
        <tissue evidence="1">Muscle</tissue>
    </source>
</reference>
<comment type="caution">
    <text evidence="1">The sequence shown here is derived from an EMBL/GenBank/DDBJ whole genome shotgun (WGS) entry which is preliminary data.</text>
</comment>